<evidence type="ECO:0008006" key="5">
    <source>
        <dbReference type="Google" id="ProtNLM"/>
    </source>
</evidence>
<protein>
    <recommendedName>
        <fullName evidence="5">Ig-like domain-containing protein</fullName>
    </recommendedName>
</protein>
<gene>
    <name evidence="3" type="ORF">WCD58_26810</name>
</gene>
<feature type="transmembrane region" description="Helical" evidence="2">
    <location>
        <begin position="98"/>
        <end position="117"/>
    </location>
</feature>
<evidence type="ECO:0000313" key="4">
    <source>
        <dbReference type="Proteomes" id="UP001369736"/>
    </source>
</evidence>
<evidence type="ECO:0000256" key="1">
    <source>
        <dbReference type="SAM" id="MobiDB-lite"/>
    </source>
</evidence>
<dbReference type="Proteomes" id="UP001369736">
    <property type="component" value="Unassembled WGS sequence"/>
</dbReference>
<evidence type="ECO:0000313" key="3">
    <source>
        <dbReference type="EMBL" id="MEJ2864796.1"/>
    </source>
</evidence>
<proteinExistence type="predicted"/>
<keyword evidence="2" id="KW-0472">Membrane</keyword>
<evidence type="ECO:0000256" key="2">
    <source>
        <dbReference type="SAM" id="Phobius"/>
    </source>
</evidence>
<reference evidence="3 4" key="1">
    <citation type="submission" date="2024-03" db="EMBL/GenBank/DDBJ databases">
        <title>Actinomycetospora sp. OC33-EN07, a novel actinomycete isolated from wild orchid (Aerides multiflora).</title>
        <authorList>
            <person name="Suriyachadkun C."/>
        </authorList>
    </citation>
    <scope>NUCLEOTIDE SEQUENCE [LARGE SCALE GENOMIC DNA]</scope>
    <source>
        <strain evidence="3 4">OC33-EN07</strain>
    </source>
</reference>
<keyword evidence="2" id="KW-0812">Transmembrane</keyword>
<name>A0ABU8MBR7_9PSEU</name>
<dbReference type="EMBL" id="JBBEGM010000013">
    <property type="protein sequence ID" value="MEJ2864796.1"/>
    <property type="molecule type" value="Genomic_DNA"/>
</dbReference>
<feature type="region of interest" description="Disordered" evidence="1">
    <location>
        <begin position="1"/>
        <end position="93"/>
    </location>
</feature>
<comment type="caution">
    <text evidence="3">The sequence shown here is derived from an EMBL/GenBank/DDBJ whole genome shotgun (WGS) entry which is preliminary data.</text>
</comment>
<sequence length="223" mass="23286">MSVEDGSTHIGRRRAPAPQGDGADTPEPAQPGEDPSATRVGRRRAETSAAAPGVTGRPEPSGADEIVRFGPGVPGEPQSPSWTPPTAGGRRRSRPGRWVGAFLTLAIVVGVVLYLFLRGGDAPTVRSIDVRADPAAASCDATVDVIGTIVTDGSPGTLRYQWIRSDGQTSEVLAQTVASGVTSTQVRLQWTVTGQGWLDARATLRVLDPAPSEGVGRFTYTCS</sequence>
<keyword evidence="4" id="KW-1185">Reference proteome</keyword>
<dbReference type="RefSeq" id="WP_337706162.1">
    <property type="nucleotide sequence ID" value="NZ_JBBEGM010000013.1"/>
</dbReference>
<organism evidence="3 4">
    <name type="scientific">Actinomycetospora flava</name>
    <dbReference type="NCBI Taxonomy" id="3129232"/>
    <lineage>
        <taxon>Bacteria</taxon>
        <taxon>Bacillati</taxon>
        <taxon>Actinomycetota</taxon>
        <taxon>Actinomycetes</taxon>
        <taxon>Pseudonocardiales</taxon>
        <taxon>Pseudonocardiaceae</taxon>
        <taxon>Actinomycetospora</taxon>
    </lineage>
</organism>
<keyword evidence="2" id="KW-1133">Transmembrane helix</keyword>
<accession>A0ABU8MBR7</accession>